<gene>
    <name evidence="1" type="ORF">D7V93_28275</name>
</gene>
<evidence type="ECO:0000313" key="1">
    <source>
        <dbReference type="EMBL" id="RKH52193.1"/>
    </source>
</evidence>
<reference evidence="2" key="1">
    <citation type="submission" date="2018-09" db="EMBL/GenBank/DDBJ databases">
        <authorList>
            <person name="Livingstone P.G."/>
            <person name="Whitworth D.E."/>
        </authorList>
    </citation>
    <scope>NUCLEOTIDE SEQUENCE [LARGE SCALE GENOMIC DNA]</scope>
    <source>
        <strain evidence="2">CA051B</strain>
    </source>
</reference>
<dbReference type="EMBL" id="RAWB01000363">
    <property type="protein sequence ID" value="RKH52193.1"/>
    <property type="molecule type" value="Genomic_DNA"/>
</dbReference>
<dbReference type="AlphaFoldDB" id="A0A3A8P764"/>
<sequence>MTLNDSALLERFSRGELSEFPHLDHVRVVYLHTRRAGRDAAVEFARAGLQRLTRQLGVPEKYHETVTVAWARLVGERTEIGPCRDFAEFLDHNPQFQRKELLDDYYSREVLFGPDARARFVEPDLRPLP</sequence>
<comment type="caution">
    <text evidence="1">The sequence shown here is derived from an EMBL/GenBank/DDBJ whole genome shotgun (WGS) entry which is preliminary data.</text>
</comment>
<accession>A0A3A8P764</accession>
<organism evidence="1 2">
    <name type="scientific">Corallococcus llansteffanensis</name>
    <dbReference type="NCBI Taxonomy" id="2316731"/>
    <lineage>
        <taxon>Bacteria</taxon>
        <taxon>Pseudomonadati</taxon>
        <taxon>Myxococcota</taxon>
        <taxon>Myxococcia</taxon>
        <taxon>Myxococcales</taxon>
        <taxon>Cystobacterineae</taxon>
        <taxon>Myxococcaceae</taxon>
        <taxon>Corallococcus</taxon>
    </lineage>
</organism>
<protein>
    <submittedName>
        <fullName evidence="1">Uncharacterized protein</fullName>
    </submittedName>
</protein>
<name>A0A3A8P764_9BACT</name>
<evidence type="ECO:0000313" key="2">
    <source>
        <dbReference type="Proteomes" id="UP000272888"/>
    </source>
</evidence>
<dbReference type="RefSeq" id="WP_120646344.1">
    <property type="nucleotide sequence ID" value="NZ_RAWB01000363.1"/>
</dbReference>
<proteinExistence type="predicted"/>
<dbReference type="Proteomes" id="UP000272888">
    <property type="component" value="Unassembled WGS sequence"/>
</dbReference>
<keyword evidence="2" id="KW-1185">Reference proteome</keyword>